<keyword evidence="1 4" id="KW-0808">Transferase</keyword>
<evidence type="ECO:0000256" key="2">
    <source>
        <dbReference type="ARBA" id="ARBA00023315"/>
    </source>
</evidence>
<evidence type="ECO:0000313" key="5">
    <source>
        <dbReference type="Proteomes" id="UP000070121"/>
    </source>
</evidence>
<dbReference type="GO" id="GO:0016747">
    <property type="term" value="F:acyltransferase activity, transferring groups other than amino-acyl groups"/>
    <property type="evidence" value="ECO:0007669"/>
    <property type="project" value="InterPro"/>
</dbReference>
<protein>
    <submittedName>
        <fullName evidence="4">Acetyltransferase</fullName>
    </submittedName>
</protein>
<dbReference type="PANTHER" id="PTHR43877">
    <property type="entry name" value="AMINOALKYLPHOSPHONATE N-ACETYLTRANSFERASE-RELATED-RELATED"/>
    <property type="match status" value="1"/>
</dbReference>
<evidence type="ECO:0000259" key="3">
    <source>
        <dbReference type="PROSITE" id="PS51186"/>
    </source>
</evidence>
<sequence>MDIEISPATIDEIPKILDLTQMARADMFPHLDDQWRAKKTEEDLATFQETFFNHPDGAFIVARSNNQIIATVGYQYFDYRFPQLTLLPDGVVEVVRLYVVPAWRRGGLASRLVSALKKAASEAGLKQLYLHTHPFLTGAIKFWERQGFVVLDVDRDDAVWQTTHMSQNLSG</sequence>
<organism evidence="4 5">
    <name type="scientific">Colletotrichum salicis</name>
    <dbReference type="NCBI Taxonomy" id="1209931"/>
    <lineage>
        <taxon>Eukaryota</taxon>
        <taxon>Fungi</taxon>
        <taxon>Dikarya</taxon>
        <taxon>Ascomycota</taxon>
        <taxon>Pezizomycotina</taxon>
        <taxon>Sordariomycetes</taxon>
        <taxon>Hypocreomycetidae</taxon>
        <taxon>Glomerellales</taxon>
        <taxon>Glomerellaceae</taxon>
        <taxon>Colletotrichum</taxon>
        <taxon>Colletotrichum acutatum species complex</taxon>
    </lineage>
</organism>
<evidence type="ECO:0000313" key="4">
    <source>
        <dbReference type="EMBL" id="KXH62150.1"/>
    </source>
</evidence>
<dbReference type="InterPro" id="IPR050832">
    <property type="entry name" value="Bact_Acetyltransf"/>
</dbReference>
<dbReference type="Gene3D" id="3.40.630.30">
    <property type="match status" value="1"/>
</dbReference>
<keyword evidence="5" id="KW-1185">Reference proteome</keyword>
<dbReference type="PANTHER" id="PTHR43877:SF2">
    <property type="entry name" value="AMINOALKYLPHOSPHONATE N-ACETYLTRANSFERASE-RELATED"/>
    <property type="match status" value="1"/>
</dbReference>
<dbReference type="PROSITE" id="PS51186">
    <property type="entry name" value="GNAT"/>
    <property type="match status" value="1"/>
</dbReference>
<reference evidence="4 5" key="1">
    <citation type="submission" date="2014-02" db="EMBL/GenBank/DDBJ databases">
        <title>The genome sequence of Colletotrichum salicis CBS 607.94.</title>
        <authorList>
            <person name="Baroncelli R."/>
            <person name="Thon M.R."/>
        </authorList>
    </citation>
    <scope>NUCLEOTIDE SEQUENCE [LARGE SCALE GENOMIC DNA]</scope>
    <source>
        <strain evidence="4 5">CBS 607.94</strain>
    </source>
</reference>
<dbReference type="InterPro" id="IPR000182">
    <property type="entry name" value="GNAT_dom"/>
</dbReference>
<evidence type="ECO:0000256" key="1">
    <source>
        <dbReference type="ARBA" id="ARBA00022679"/>
    </source>
</evidence>
<name>A0A135UP36_9PEZI</name>
<proteinExistence type="predicted"/>
<gene>
    <name evidence="4" type="ORF">CSAL01_13196</name>
</gene>
<dbReference type="InterPro" id="IPR016181">
    <property type="entry name" value="Acyl_CoA_acyltransferase"/>
</dbReference>
<dbReference type="STRING" id="1209931.A0A135UP36"/>
<dbReference type="CDD" id="cd04301">
    <property type="entry name" value="NAT_SF"/>
    <property type="match status" value="1"/>
</dbReference>
<accession>A0A135UP36</accession>
<feature type="domain" description="N-acetyltransferase" evidence="3">
    <location>
        <begin position="3"/>
        <end position="170"/>
    </location>
</feature>
<dbReference type="Pfam" id="PF00583">
    <property type="entry name" value="Acetyltransf_1"/>
    <property type="match status" value="1"/>
</dbReference>
<keyword evidence="2" id="KW-0012">Acyltransferase</keyword>
<dbReference type="AlphaFoldDB" id="A0A135UP36"/>
<comment type="caution">
    <text evidence="4">The sequence shown here is derived from an EMBL/GenBank/DDBJ whole genome shotgun (WGS) entry which is preliminary data.</text>
</comment>
<dbReference type="OrthoDB" id="41532at2759"/>
<dbReference type="SUPFAM" id="SSF55729">
    <property type="entry name" value="Acyl-CoA N-acyltransferases (Nat)"/>
    <property type="match status" value="1"/>
</dbReference>
<dbReference type="Proteomes" id="UP000070121">
    <property type="component" value="Unassembled WGS sequence"/>
</dbReference>
<dbReference type="EMBL" id="JFFI01001209">
    <property type="protein sequence ID" value="KXH62150.1"/>
    <property type="molecule type" value="Genomic_DNA"/>
</dbReference>